<feature type="compositionally biased region" description="Basic residues" evidence="1">
    <location>
        <begin position="329"/>
        <end position="346"/>
    </location>
</feature>
<feature type="compositionally biased region" description="Basic residues" evidence="1">
    <location>
        <begin position="396"/>
        <end position="406"/>
    </location>
</feature>
<dbReference type="RefSeq" id="XP_013785491.1">
    <property type="nucleotide sequence ID" value="XM_013930037.2"/>
</dbReference>
<name>A0ABM1BND3_LIMPO</name>
<accession>A0ABM1BND3</accession>
<feature type="compositionally biased region" description="Basic residues" evidence="1">
    <location>
        <begin position="417"/>
        <end position="426"/>
    </location>
</feature>
<feature type="region of interest" description="Disordered" evidence="1">
    <location>
        <begin position="203"/>
        <end position="230"/>
    </location>
</feature>
<gene>
    <name evidence="3" type="primary">LOC106469540</name>
</gene>
<dbReference type="Proteomes" id="UP000694941">
    <property type="component" value="Unplaced"/>
</dbReference>
<feature type="compositionally biased region" description="Basic and acidic residues" evidence="1">
    <location>
        <begin position="348"/>
        <end position="360"/>
    </location>
</feature>
<feature type="compositionally biased region" description="Polar residues" evidence="1">
    <location>
        <begin position="361"/>
        <end position="384"/>
    </location>
</feature>
<evidence type="ECO:0000256" key="1">
    <source>
        <dbReference type="SAM" id="MobiDB-lite"/>
    </source>
</evidence>
<protein>
    <submittedName>
        <fullName evidence="3">Uncharacterized protein LOC106469540</fullName>
    </submittedName>
</protein>
<reference evidence="3" key="1">
    <citation type="submission" date="2025-08" db="UniProtKB">
        <authorList>
            <consortium name="RefSeq"/>
        </authorList>
    </citation>
    <scope>IDENTIFICATION</scope>
    <source>
        <tissue evidence="3">Muscle</tissue>
    </source>
</reference>
<keyword evidence="2" id="KW-1185">Reference proteome</keyword>
<proteinExistence type="predicted"/>
<feature type="compositionally biased region" description="Basic and acidic residues" evidence="1">
    <location>
        <begin position="407"/>
        <end position="416"/>
    </location>
</feature>
<feature type="region of interest" description="Disordered" evidence="1">
    <location>
        <begin position="302"/>
        <end position="426"/>
    </location>
</feature>
<evidence type="ECO:0000313" key="2">
    <source>
        <dbReference type="Proteomes" id="UP000694941"/>
    </source>
</evidence>
<feature type="compositionally biased region" description="Polar residues" evidence="1">
    <location>
        <begin position="306"/>
        <end position="317"/>
    </location>
</feature>
<organism evidence="2 3">
    <name type="scientific">Limulus polyphemus</name>
    <name type="common">Atlantic horseshoe crab</name>
    <dbReference type="NCBI Taxonomy" id="6850"/>
    <lineage>
        <taxon>Eukaryota</taxon>
        <taxon>Metazoa</taxon>
        <taxon>Ecdysozoa</taxon>
        <taxon>Arthropoda</taxon>
        <taxon>Chelicerata</taxon>
        <taxon>Merostomata</taxon>
        <taxon>Xiphosura</taxon>
        <taxon>Limulidae</taxon>
        <taxon>Limulus</taxon>
    </lineage>
</organism>
<evidence type="ECO:0000313" key="3">
    <source>
        <dbReference type="RefSeq" id="XP_013785491.1"/>
    </source>
</evidence>
<sequence>MPQFIFRLTNFFSSTQHLNSFSHNVKDATLFKIPKPPDSDDEETCVDDHLEIKKKVNQAFEENVNGKWQPSDDCNTAVLPPNQTTVNSFKLLLAHRNRLLFALKNFIPSDVVIAITNRGHISSVRCQECVKIAQTNHSAQNVKETKEPIKQLSQPVSDVTKRTPYFVLTVPHKVGGSSGQRVKRLQEDSNIREVSSAKRFCDEAQHPGMSSRETNDLSSETCEEPKDYETSGVITEETRISDSQTAPYTSVNSGDKTEILKVTTCNECLRLQHFFKEYQLLKARFLSLFLWPAFMSQIKPLRPSETKQNVEQNCSGQETEETTNEQKDKAKKKRRTPMLKKRKLKKPWVSERIKQLHREVTQQQSGNESVVDTIQETPSNTQEDCTPPIVQESGKTRKKRQVRVKRDKSLKLEPTRRSARQQKKYA</sequence>
<dbReference type="GeneID" id="106469540"/>